<reference evidence="7" key="1">
    <citation type="submission" date="2006-06" db="EMBL/GenBank/DDBJ databases">
        <title>Complete sequence of chromosome of Chelativorans sp. BNC1.</title>
        <authorList>
            <consortium name="US DOE Joint Genome Institute"/>
            <person name="Copeland A."/>
            <person name="Lucas S."/>
            <person name="Lapidus A."/>
            <person name="Barry K."/>
            <person name="Detter J.C."/>
            <person name="Glavina del Rio T."/>
            <person name="Hammon N."/>
            <person name="Israni S."/>
            <person name="Dalin E."/>
            <person name="Tice H."/>
            <person name="Pitluck S."/>
            <person name="Chertkov O."/>
            <person name="Brettin T."/>
            <person name="Bruce D."/>
            <person name="Han C."/>
            <person name="Tapia R."/>
            <person name="Gilna P."/>
            <person name="Schmutz J."/>
            <person name="Larimer F."/>
            <person name="Land M."/>
            <person name="Hauser L."/>
            <person name="Kyrpides N."/>
            <person name="Mikhailova N."/>
            <person name="Richardson P."/>
        </authorList>
    </citation>
    <scope>NUCLEOTIDE SEQUENCE</scope>
    <source>
        <strain evidence="7">BNC1</strain>
    </source>
</reference>
<dbReference type="InterPro" id="IPR027417">
    <property type="entry name" value="P-loop_NTPase"/>
</dbReference>
<dbReference type="GO" id="GO:0016887">
    <property type="term" value="F:ATP hydrolysis activity"/>
    <property type="evidence" value="ECO:0007669"/>
    <property type="project" value="InterPro"/>
</dbReference>
<dbReference type="GO" id="GO:0015807">
    <property type="term" value="P:L-amino acid transport"/>
    <property type="evidence" value="ECO:0007669"/>
    <property type="project" value="TreeGrafter"/>
</dbReference>
<dbReference type="Gene3D" id="3.40.50.300">
    <property type="entry name" value="P-loop containing nucleotide triphosphate hydrolases"/>
    <property type="match status" value="1"/>
</dbReference>
<keyword evidence="4 7" id="KW-0067">ATP-binding</keyword>
<dbReference type="PROSITE" id="PS50893">
    <property type="entry name" value="ABC_TRANSPORTER_2"/>
    <property type="match status" value="1"/>
</dbReference>
<evidence type="ECO:0000256" key="5">
    <source>
        <dbReference type="ARBA" id="ARBA00022970"/>
    </source>
</evidence>
<keyword evidence="2" id="KW-0813">Transport</keyword>
<dbReference type="OrthoDB" id="9776369at2"/>
<sequence>MLKVEGISVGYGAIEVLRDLSFTVPKGKVVALLGGNGAGKTTTMNAIAGLIPLRGGEIYMNGERITRQASHKVFAAGISLVAQSRELFPEMTVRQNLELGVLAQTGVSDVVARVEEIYEMFPRLRERAFNRAASLSGGEQQMLATGRALMARPKLLLLDEPTTGLAPIIVSELQKIIRAVNERGYTVLLVEQNTKMALEVADHVYVLRRGGIALSKPRSEIVDTQEIFDAYLS</sequence>
<dbReference type="PANTHER" id="PTHR43820:SF4">
    <property type="entry name" value="HIGH-AFFINITY BRANCHED-CHAIN AMINO ACID TRANSPORT ATP-BINDING PROTEIN LIVF"/>
    <property type="match status" value="1"/>
</dbReference>
<evidence type="ECO:0000256" key="2">
    <source>
        <dbReference type="ARBA" id="ARBA00022448"/>
    </source>
</evidence>
<gene>
    <name evidence="7" type="ordered locus">Meso_0475</name>
</gene>
<dbReference type="HOGENOM" id="CLU_000604_1_2_5"/>
<dbReference type="GO" id="GO:0015658">
    <property type="term" value="F:branched-chain amino acid transmembrane transporter activity"/>
    <property type="evidence" value="ECO:0007669"/>
    <property type="project" value="TreeGrafter"/>
</dbReference>
<comment type="similarity">
    <text evidence="1">Belongs to the ABC transporter superfamily.</text>
</comment>
<evidence type="ECO:0000256" key="1">
    <source>
        <dbReference type="ARBA" id="ARBA00005417"/>
    </source>
</evidence>
<name>Q11L46_CHESB</name>
<keyword evidence="3" id="KW-0547">Nucleotide-binding</keyword>
<dbReference type="KEGG" id="mes:Meso_0475"/>
<dbReference type="SUPFAM" id="SSF52540">
    <property type="entry name" value="P-loop containing nucleoside triphosphate hydrolases"/>
    <property type="match status" value="1"/>
</dbReference>
<dbReference type="InterPro" id="IPR003439">
    <property type="entry name" value="ABC_transporter-like_ATP-bd"/>
</dbReference>
<dbReference type="STRING" id="266779.Meso_0475"/>
<organism evidence="7">
    <name type="scientific">Chelativorans sp. (strain BNC1)</name>
    <dbReference type="NCBI Taxonomy" id="266779"/>
    <lineage>
        <taxon>Bacteria</taxon>
        <taxon>Pseudomonadati</taxon>
        <taxon>Pseudomonadota</taxon>
        <taxon>Alphaproteobacteria</taxon>
        <taxon>Hyphomicrobiales</taxon>
        <taxon>Phyllobacteriaceae</taxon>
        <taxon>Chelativorans</taxon>
    </lineage>
</organism>
<dbReference type="EMBL" id="CP000390">
    <property type="protein sequence ID" value="ABG61879.1"/>
    <property type="molecule type" value="Genomic_DNA"/>
</dbReference>
<evidence type="ECO:0000259" key="6">
    <source>
        <dbReference type="PROSITE" id="PS50893"/>
    </source>
</evidence>
<dbReference type="AlphaFoldDB" id="Q11L46"/>
<dbReference type="InterPro" id="IPR003593">
    <property type="entry name" value="AAA+_ATPase"/>
</dbReference>
<accession>Q11L46</accession>
<evidence type="ECO:0000256" key="3">
    <source>
        <dbReference type="ARBA" id="ARBA00022741"/>
    </source>
</evidence>
<protein>
    <submittedName>
        <fullName evidence="7">Amino acid/amide ABC transporter ATP-binding protein 2, HAAT family</fullName>
    </submittedName>
</protein>
<dbReference type="PANTHER" id="PTHR43820">
    <property type="entry name" value="HIGH-AFFINITY BRANCHED-CHAIN AMINO ACID TRANSPORT ATP-BINDING PROTEIN LIVF"/>
    <property type="match status" value="1"/>
</dbReference>
<evidence type="ECO:0000256" key="4">
    <source>
        <dbReference type="ARBA" id="ARBA00022840"/>
    </source>
</evidence>
<evidence type="ECO:0000313" key="7">
    <source>
        <dbReference type="EMBL" id="ABG61879.1"/>
    </source>
</evidence>
<keyword evidence="5" id="KW-0029">Amino-acid transport</keyword>
<dbReference type="InterPro" id="IPR052156">
    <property type="entry name" value="BCAA_Transport_ATP-bd_LivF"/>
</dbReference>
<feature type="domain" description="ABC transporter" evidence="6">
    <location>
        <begin position="2"/>
        <end position="232"/>
    </location>
</feature>
<dbReference type="SMART" id="SM00382">
    <property type="entry name" value="AAA"/>
    <property type="match status" value="1"/>
</dbReference>
<dbReference type="eggNOG" id="COG0410">
    <property type="taxonomic scope" value="Bacteria"/>
</dbReference>
<dbReference type="CDD" id="cd03224">
    <property type="entry name" value="ABC_TM1139_LivF_branched"/>
    <property type="match status" value="1"/>
</dbReference>
<proteinExistence type="inferred from homology"/>
<dbReference type="Pfam" id="PF00005">
    <property type="entry name" value="ABC_tran"/>
    <property type="match status" value="1"/>
</dbReference>
<dbReference type="GO" id="GO:0005524">
    <property type="term" value="F:ATP binding"/>
    <property type="evidence" value="ECO:0007669"/>
    <property type="project" value="UniProtKB-KW"/>
</dbReference>